<keyword evidence="11 12" id="KW-0275">Fatty acid biosynthesis</keyword>
<dbReference type="GO" id="GO:0006636">
    <property type="term" value="P:unsaturated fatty acid biosynthetic process"/>
    <property type="evidence" value="ECO:0007669"/>
    <property type="project" value="TreeGrafter"/>
</dbReference>
<dbReference type="Proteomes" id="UP000299102">
    <property type="component" value="Unassembled WGS sequence"/>
</dbReference>
<feature type="compositionally biased region" description="Basic and acidic residues" evidence="13">
    <location>
        <begin position="44"/>
        <end position="53"/>
    </location>
</feature>
<keyword evidence="8" id="KW-0408">Iron</keyword>
<feature type="region of interest" description="Disordered" evidence="13">
    <location>
        <begin position="44"/>
        <end position="105"/>
    </location>
</feature>
<evidence type="ECO:0000256" key="14">
    <source>
        <dbReference type="SAM" id="Phobius"/>
    </source>
</evidence>
<organism evidence="16 17">
    <name type="scientific">Eumeta variegata</name>
    <name type="common">Bagworm moth</name>
    <name type="synonym">Eumeta japonica</name>
    <dbReference type="NCBI Taxonomy" id="151549"/>
    <lineage>
        <taxon>Eukaryota</taxon>
        <taxon>Metazoa</taxon>
        <taxon>Ecdysozoa</taxon>
        <taxon>Arthropoda</taxon>
        <taxon>Hexapoda</taxon>
        <taxon>Insecta</taxon>
        <taxon>Pterygota</taxon>
        <taxon>Neoptera</taxon>
        <taxon>Endopterygota</taxon>
        <taxon>Lepidoptera</taxon>
        <taxon>Glossata</taxon>
        <taxon>Ditrysia</taxon>
        <taxon>Tineoidea</taxon>
        <taxon>Psychidae</taxon>
        <taxon>Oiketicinae</taxon>
        <taxon>Eumeta</taxon>
    </lineage>
</organism>
<comment type="subcellular location">
    <subcellularLocation>
        <location evidence="1">Membrane</location>
        <topology evidence="1">Multi-pass membrane protein</topology>
    </subcellularLocation>
</comment>
<name>A0A4C1XVH5_EUMVA</name>
<feature type="transmembrane region" description="Helical" evidence="14">
    <location>
        <begin position="241"/>
        <end position="262"/>
    </location>
</feature>
<keyword evidence="10 14" id="KW-0472">Membrane</keyword>
<comment type="similarity">
    <text evidence="2 12">Belongs to the fatty acid desaturase type 1 family.</text>
</comment>
<proteinExistence type="inferred from homology"/>
<dbReference type="PANTHER" id="PTHR11351:SF61">
    <property type="entry name" value="RH14937P"/>
    <property type="match status" value="1"/>
</dbReference>
<dbReference type="PANTHER" id="PTHR11351">
    <property type="entry name" value="ACYL-COA DESATURASE"/>
    <property type="match status" value="1"/>
</dbReference>
<sequence length="362" mass="41424">MYLSVKICEAIGKSYMGGSSLRVVSEGGDIVEADRVTHKTENCRGRNLPEWRPRTGRRSVKRPPTRRAGDLVRGSGQRRSRVGPCYNDYKHTHHENLGGRPTSASGRPTIDVNQGCVIFLEPPLLTLPSQTFALIERDLYTWALDHRVHHKYSESVADPHDARRGFWFSHVGWLVLTPHPAVENRRDALRKTSQDLLDDPVVKYQKLFFIPLFALLNIVLPVGIPVYFWEETLVNSFVVSFVLRFTVTLNIAFCVNSVAHMWGNKPYDRFISPVENKMVSVAALGEGWHNYHHVFPWDYRTSEHGRLNLSTMFIDVFAKFGWAYDLKAATSSMILNRARRSGDGTYHSHEEEEPDPYEKKSE</sequence>
<evidence type="ECO:0000256" key="3">
    <source>
        <dbReference type="ARBA" id="ARBA00022516"/>
    </source>
</evidence>
<evidence type="ECO:0000256" key="8">
    <source>
        <dbReference type="ARBA" id="ARBA00023004"/>
    </source>
</evidence>
<keyword evidence="17" id="KW-1185">Reference proteome</keyword>
<keyword evidence="9" id="KW-0443">Lipid metabolism</keyword>
<dbReference type="OrthoDB" id="10260134at2759"/>
<feature type="compositionally biased region" description="Basic and acidic residues" evidence="13">
    <location>
        <begin position="88"/>
        <end position="97"/>
    </location>
</feature>
<feature type="region of interest" description="Disordered" evidence="13">
    <location>
        <begin position="341"/>
        <end position="362"/>
    </location>
</feature>
<evidence type="ECO:0000256" key="9">
    <source>
        <dbReference type="ARBA" id="ARBA00023098"/>
    </source>
</evidence>
<evidence type="ECO:0000256" key="13">
    <source>
        <dbReference type="SAM" id="MobiDB-lite"/>
    </source>
</evidence>
<dbReference type="GO" id="GO:0004768">
    <property type="term" value="F:stearoyl-CoA 9-desaturase activity"/>
    <property type="evidence" value="ECO:0007669"/>
    <property type="project" value="TreeGrafter"/>
</dbReference>
<evidence type="ECO:0000259" key="15">
    <source>
        <dbReference type="Pfam" id="PF00487"/>
    </source>
</evidence>
<dbReference type="STRING" id="151549.A0A4C1XVH5"/>
<evidence type="ECO:0000256" key="12">
    <source>
        <dbReference type="RuleBase" id="RU000581"/>
    </source>
</evidence>
<keyword evidence="3 12" id="KW-0444">Lipid biosynthesis</keyword>
<evidence type="ECO:0000256" key="5">
    <source>
        <dbReference type="ARBA" id="ARBA00022832"/>
    </source>
</evidence>
<dbReference type="GO" id="GO:0005506">
    <property type="term" value="F:iron ion binding"/>
    <property type="evidence" value="ECO:0007669"/>
    <property type="project" value="TreeGrafter"/>
</dbReference>
<keyword evidence="5" id="KW-0276">Fatty acid metabolism</keyword>
<evidence type="ECO:0000256" key="1">
    <source>
        <dbReference type="ARBA" id="ARBA00004141"/>
    </source>
</evidence>
<evidence type="ECO:0000256" key="4">
    <source>
        <dbReference type="ARBA" id="ARBA00022692"/>
    </source>
</evidence>
<reference evidence="16 17" key="1">
    <citation type="journal article" date="2019" name="Commun. Biol.">
        <title>The bagworm genome reveals a unique fibroin gene that provides high tensile strength.</title>
        <authorList>
            <person name="Kono N."/>
            <person name="Nakamura H."/>
            <person name="Ohtoshi R."/>
            <person name="Tomita M."/>
            <person name="Numata K."/>
            <person name="Arakawa K."/>
        </authorList>
    </citation>
    <scope>NUCLEOTIDE SEQUENCE [LARGE SCALE GENOMIC DNA]</scope>
</reference>
<comment type="caution">
    <text evidence="16">The sequence shown here is derived from an EMBL/GenBank/DDBJ whole genome shotgun (WGS) entry which is preliminary data.</text>
</comment>
<feature type="transmembrane region" description="Helical" evidence="14">
    <location>
        <begin position="207"/>
        <end position="229"/>
    </location>
</feature>
<dbReference type="InterPro" id="IPR005804">
    <property type="entry name" value="FA_desaturase_dom"/>
</dbReference>
<dbReference type="EMBL" id="BGZK01000952">
    <property type="protein sequence ID" value="GBP66227.1"/>
    <property type="molecule type" value="Genomic_DNA"/>
</dbReference>
<evidence type="ECO:0000313" key="17">
    <source>
        <dbReference type="Proteomes" id="UP000299102"/>
    </source>
</evidence>
<feature type="domain" description="Fatty acid desaturase" evidence="15">
    <location>
        <begin position="139"/>
        <end position="296"/>
    </location>
</feature>
<evidence type="ECO:0000256" key="10">
    <source>
        <dbReference type="ARBA" id="ARBA00023136"/>
    </source>
</evidence>
<keyword evidence="7 12" id="KW-0560">Oxidoreductase</keyword>
<dbReference type="InterPro" id="IPR015876">
    <property type="entry name" value="Acyl-CoA_DS"/>
</dbReference>
<gene>
    <name evidence="16" type="primary">D11DS</name>
    <name evidence="16" type="ORF">EVAR_85597_1</name>
</gene>
<evidence type="ECO:0000256" key="6">
    <source>
        <dbReference type="ARBA" id="ARBA00022989"/>
    </source>
</evidence>
<dbReference type="AlphaFoldDB" id="A0A4C1XVH5"/>
<comment type="cofactor">
    <cofactor evidence="12">
        <name>Fe(2+)</name>
        <dbReference type="ChEBI" id="CHEBI:29033"/>
    </cofactor>
</comment>
<feature type="compositionally biased region" description="Basic residues" evidence="13">
    <location>
        <begin position="54"/>
        <end position="65"/>
    </location>
</feature>
<dbReference type="Pfam" id="PF00487">
    <property type="entry name" value="FA_desaturase"/>
    <property type="match status" value="1"/>
</dbReference>
<evidence type="ECO:0000256" key="11">
    <source>
        <dbReference type="ARBA" id="ARBA00023160"/>
    </source>
</evidence>
<dbReference type="GO" id="GO:0005789">
    <property type="term" value="C:endoplasmic reticulum membrane"/>
    <property type="evidence" value="ECO:0007669"/>
    <property type="project" value="TreeGrafter"/>
</dbReference>
<comment type="domain">
    <text evidence="12">The histidine box domains are involved in binding the catalytic metal ions.</text>
</comment>
<protein>
    <submittedName>
        <fullName evidence="16">Acyl-CoA Delta(11) desaturase</fullName>
    </submittedName>
</protein>
<accession>A0A4C1XVH5</accession>
<evidence type="ECO:0000256" key="2">
    <source>
        <dbReference type="ARBA" id="ARBA00009295"/>
    </source>
</evidence>
<keyword evidence="6 14" id="KW-1133">Transmembrane helix</keyword>
<evidence type="ECO:0000256" key="7">
    <source>
        <dbReference type="ARBA" id="ARBA00023002"/>
    </source>
</evidence>
<keyword evidence="4 12" id="KW-0812">Transmembrane</keyword>
<evidence type="ECO:0000313" key="16">
    <source>
        <dbReference type="EMBL" id="GBP66227.1"/>
    </source>
</evidence>
<dbReference type="CDD" id="cd03505">
    <property type="entry name" value="Delta9-FADS-like"/>
    <property type="match status" value="1"/>
</dbReference>
<dbReference type="PRINTS" id="PR00075">
    <property type="entry name" value="FACDDSATRASE"/>
</dbReference>